<dbReference type="AlphaFoldDB" id="A0A7J8A8Y3"/>
<gene>
    <name evidence="2" type="ORF">mPipKuh1_009045</name>
</gene>
<comment type="caution">
    <text evidence="2">The sequence shown here is derived from an EMBL/GenBank/DDBJ whole genome shotgun (WGS) entry which is preliminary data.</text>
</comment>
<evidence type="ECO:0000313" key="3">
    <source>
        <dbReference type="Proteomes" id="UP000558488"/>
    </source>
</evidence>
<feature type="compositionally biased region" description="Basic and acidic residues" evidence="1">
    <location>
        <begin position="22"/>
        <end position="34"/>
    </location>
</feature>
<protein>
    <submittedName>
        <fullName evidence="2">Uncharacterized protein</fullName>
    </submittedName>
</protein>
<feature type="region of interest" description="Disordered" evidence="1">
    <location>
        <begin position="136"/>
        <end position="171"/>
    </location>
</feature>
<organism evidence="2 3">
    <name type="scientific">Pipistrellus kuhlii</name>
    <name type="common">Kuhl's pipistrelle</name>
    <dbReference type="NCBI Taxonomy" id="59472"/>
    <lineage>
        <taxon>Eukaryota</taxon>
        <taxon>Metazoa</taxon>
        <taxon>Chordata</taxon>
        <taxon>Craniata</taxon>
        <taxon>Vertebrata</taxon>
        <taxon>Euteleostomi</taxon>
        <taxon>Mammalia</taxon>
        <taxon>Eutheria</taxon>
        <taxon>Laurasiatheria</taxon>
        <taxon>Chiroptera</taxon>
        <taxon>Yangochiroptera</taxon>
        <taxon>Vespertilionidae</taxon>
        <taxon>Pipistrellus</taxon>
    </lineage>
</organism>
<accession>A0A7J8A8Y3</accession>
<sequence>MVRSEIRSRFSPTPSEKATWPEPRKHFQENKCEKGGPGSLSSPAPRAALPGLASQPRAWRTDGQPLWEYPCLLPLGTQKNFSVFGGYLRNSSERKKKKEKKMCFPSWRVGLKRDPCLPGSGRTQAPGKVRLPEAATLPGTQLHVQNHGHSRPLGPRGAHSEQPPPGGLVLP</sequence>
<feature type="compositionally biased region" description="Pro residues" evidence="1">
    <location>
        <begin position="162"/>
        <end position="171"/>
    </location>
</feature>
<evidence type="ECO:0000256" key="1">
    <source>
        <dbReference type="SAM" id="MobiDB-lite"/>
    </source>
</evidence>
<feature type="region of interest" description="Disordered" evidence="1">
    <location>
        <begin position="1"/>
        <end position="57"/>
    </location>
</feature>
<evidence type="ECO:0000313" key="2">
    <source>
        <dbReference type="EMBL" id="KAF6382709.1"/>
    </source>
</evidence>
<proteinExistence type="predicted"/>
<dbReference type="EMBL" id="JACAGB010000002">
    <property type="protein sequence ID" value="KAF6382709.1"/>
    <property type="molecule type" value="Genomic_DNA"/>
</dbReference>
<keyword evidence="3" id="KW-1185">Reference proteome</keyword>
<name>A0A7J8A8Y3_PIPKU</name>
<reference evidence="2 3" key="1">
    <citation type="journal article" date="2020" name="Nature">
        <title>Six reference-quality genomes reveal evolution of bat adaptations.</title>
        <authorList>
            <person name="Jebb D."/>
            <person name="Huang Z."/>
            <person name="Pippel M."/>
            <person name="Hughes G.M."/>
            <person name="Lavrichenko K."/>
            <person name="Devanna P."/>
            <person name="Winkler S."/>
            <person name="Jermiin L.S."/>
            <person name="Skirmuntt E.C."/>
            <person name="Katzourakis A."/>
            <person name="Burkitt-Gray L."/>
            <person name="Ray D.A."/>
            <person name="Sullivan K.A.M."/>
            <person name="Roscito J.G."/>
            <person name="Kirilenko B.M."/>
            <person name="Davalos L.M."/>
            <person name="Corthals A.P."/>
            <person name="Power M.L."/>
            <person name="Jones G."/>
            <person name="Ransome R.D."/>
            <person name="Dechmann D.K.N."/>
            <person name="Locatelli A.G."/>
            <person name="Puechmaille S.J."/>
            <person name="Fedrigo O."/>
            <person name="Jarvis E.D."/>
            <person name="Hiller M."/>
            <person name="Vernes S.C."/>
            <person name="Myers E.W."/>
            <person name="Teeling E.C."/>
        </authorList>
    </citation>
    <scope>NUCLEOTIDE SEQUENCE [LARGE SCALE GENOMIC DNA]</scope>
    <source>
        <strain evidence="2">MPipKuh1</strain>
        <tissue evidence="2">Flight muscle</tissue>
    </source>
</reference>
<dbReference type="Proteomes" id="UP000558488">
    <property type="component" value="Unassembled WGS sequence"/>
</dbReference>